<dbReference type="Pfam" id="PF01423">
    <property type="entry name" value="LSM"/>
    <property type="match status" value="1"/>
</dbReference>
<evidence type="ECO:0000313" key="2">
    <source>
        <dbReference type="EMBL" id="CAK1547995.1"/>
    </source>
</evidence>
<dbReference type="EMBL" id="CAVLEF010000010">
    <property type="protein sequence ID" value="CAK1547995.1"/>
    <property type="molecule type" value="Genomic_DNA"/>
</dbReference>
<dbReference type="InterPro" id="IPR010920">
    <property type="entry name" value="LSM_dom_sf"/>
</dbReference>
<dbReference type="PANTHER" id="PTHR21415">
    <property type="entry name" value="U7 SNRNA-ASSOCIATED SM-LIKE PROTEIN LSM11"/>
    <property type="match status" value="1"/>
</dbReference>
<accession>A0AAV1JFS3</accession>
<dbReference type="InterPro" id="IPR039267">
    <property type="entry name" value="Lsm11"/>
</dbReference>
<name>A0AAV1JFS3_9NEOP</name>
<protein>
    <recommendedName>
        <fullName evidence="1">Sm domain-containing protein</fullName>
    </recommendedName>
</protein>
<dbReference type="SMART" id="SM00651">
    <property type="entry name" value="Sm"/>
    <property type="match status" value="1"/>
</dbReference>
<dbReference type="InterPro" id="IPR001163">
    <property type="entry name" value="Sm_dom_euk/arc"/>
</dbReference>
<feature type="domain" description="Sm" evidence="1">
    <location>
        <begin position="120"/>
        <end position="231"/>
    </location>
</feature>
<sequence>MSEGSSSESETSACSSKYNPIKVLYSSNLKVPVENAPVYENVQQFEAALQNHEQILPIGQGDLVKSREEEKRRKKLEEERLLEEKNKQRFAKYEALLPKRKEKKAKNVLTRIEASQGPLGALKDCVEKRLRVMIITRNSNSIRGSLYATVVAFDKQWNLALSDVLEIWKRKGPRKRKVPPGLGSPVPKGTAAAISPVPEVIEAPVGKGIWECRRHIPQLMVRGEHIVLINITER</sequence>
<dbReference type="AlphaFoldDB" id="A0AAV1JFS3"/>
<comment type="caution">
    <text evidence="2">The sequence shown here is derived from an EMBL/GenBank/DDBJ whole genome shotgun (WGS) entry which is preliminary data.</text>
</comment>
<dbReference type="GO" id="GO:0005683">
    <property type="term" value="C:U7 snRNP"/>
    <property type="evidence" value="ECO:0007669"/>
    <property type="project" value="TreeGrafter"/>
</dbReference>
<dbReference type="Proteomes" id="UP001497472">
    <property type="component" value="Unassembled WGS sequence"/>
</dbReference>
<keyword evidence="3" id="KW-1185">Reference proteome</keyword>
<evidence type="ECO:0000313" key="3">
    <source>
        <dbReference type="Proteomes" id="UP001497472"/>
    </source>
</evidence>
<dbReference type="GO" id="GO:0006398">
    <property type="term" value="P:mRNA 3'-end processing by stem-loop binding and cleavage"/>
    <property type="evidence" value="ECO:0007669"/>
    <property type="project" value="TreeGrafter"/>
</dbReference>
<dbReference type="SUPFAM" id="SSF50182">
    <property type="entry name" value="Sm-like ribonucleoproteins"/>
    <property type="match status" value="1"/>
</dbReference>
<dbReference type="Gene3D" id="2.30.30.100">
    <property type="match status" value="1"/>
</dbReference>
<evidence type="ECO:0000259" key="1">
    <source>
        <dbReference type="SMART" id="SM00651"/>
    </source>
</evidence>
<reference evidence="2 3" key="1">
    <citation type="submission" date="2023-11" db="EMBL/GenBank/DDBJ databases">
        <authorList>
            <person name="Okamura Y."/>
        </authorList>
    </citation>
    <scope>NUCLEOTIDE SEQUENCE [LARGE SCALE GENOMIC DNA]</scope>
</reference>
<proteinExistence type="predicted"/>
<dbReference type="PANTHER" id="PTHR21415:SF1">
    <property type="entry name" value="U7 SNRNA-ASSOCIATED SM-LIKE PROTEIN LSM11"/>
    <property type="match status" value="1"/>
</dbReference>
<dbReference type="GO" id="GO:0071209">
    <property type="term" value="F:U7 snRNA binding"/>
    <property type="evidence" value="ECO:0007669"/>
    <property type="project" value="InterPro"/>
</dbReference>
<organism evidence="2 3">
    <name type="scientific">Leptosia nina</name>
    <dbReference type="NCBI Taxonomy" id="320188"/>
    <lineage>
        <taxon>Eukaryota</taxon>
        <taxon>Metazoa</taxon>
        <taxon>Ecdysozoa</taxon>
        <taxon>Arthropoda</taxon>
        <taxon>Hexapoda</taxon>
        <taxon>Insecta</taxon>
        <taxon>Pterygota</taxon>
        <taxon>Neoptera</taxon>
        <taxon>Endopterygota</taxon>
        <taxon>Lepidoptera</taxon>
        <taxon>Glossata</taxon>
        <taxon>Ditrysia</taxon>
        <taxon>Papilionoidea</taxon>
        <taxon>Pieridae</taxon>
        <taxon>Pierinae</taxon>
        <taxon>Leptosia</taxon>
    </lineage>
</organism>
<gene>
    <name evidence="2" type="ORF">LNINA_LOCUS7429</name>
</gene>